<organism evidence="2 3">
    <name type="scientific">Robinsoniella peoriensis</name>
    <dbReference type="NCBI Taxonomy" id="180332"/>
    <lineage>
        <taxon>Bacteria</taxon>
        <taxon>Bacillati</taxon>
        <taxon>Bacillota</taxon>
        <taxon>Clostridia</taxon>
        <taxon>Lachnospirales</taxon>
        <taxon>Lachnospiraceae</taxon>
        <taxon>Robinsoniella</taxon>
    </lineage>
</organism>
<dbReference type="STRING" id="180332.GCA_000797495_04662"/>
<name>A0A4U8PZL0_9FIRM</name>
<dbReference type="Pfam" id="PF00149">
    <property type="entry name" value="Metallophos"/>
    <property type="match status" value="1"/>
</dbReference>
<dbReference type="PANTHER" id="PTHR31302:SF0">
    <property type="entry name" value="TRANSMEMBRANE PROTEIN WITH METALLOPHOSPHOESTERASE DOMAIN"/>
    <property type="match status" value="1"/>
</dbReference>
<evidence type="ECO:0000313" key="3">
    <source>
        <dbReference type="Proteomes" id="UP000306509"/>
    </source>
</evidence>
<accession>A0A4U8PZL0</accession>
<dbReference type="Gene3D" id="3.60.21.10">
    <property type="match status" value="1"/>
</dbReference>
<proteinExistence type="predicted"/>
<dbReference type="AlphaFoldDB" id="A0A4U8PZL0"/>
<dbReference type="SUPFAM" id="SSF56300">
    <property type="entry name" value="Metallo-dependent phosphatases"/>
    <property type="match status" value="1"/>
</dbReference>
<evidence type="ECO:0000259" key="1">
    <source>
        <dbReference type="Pfam" id="PF00149"/>
    </source>
</evidence>
<dbReference type="InterPro" id="IPR051158">
    <property type="entry name" value="Metallophosphoesterase_sf"/>
</dbReference>
<reference evidence="2 3" key="1">
    <citation type="journal article" date="2019" name="Anaerobe">
        <title>Detection of Robinsoniella peoriensis in multiple bone samples of a trauma patient.</title>
        <authorList>
            <person name="Schrottner P."/>
            <person name="Hartwich K."/>
            <person name="Bunk B."/>
            <person name="Schober I."/>
            <person name="Helbig S."/>
            <person name="Rudolph W.W."/>
            <person name="Gunzer F."/>
        </authorList>
    </citation>
    <scope>NUCLEOTIDE SEQUENCE [LARGE SCALE GENOMIC DNA]</scope>
    <source>
        <strain evidence="2 3">DSM 106044</strain>
    </source>
</reference>
<dbReference type="GO" id="GO:0016787">
    <property type="term" value="F:hydrolase activity"/>
    <property type="evidence" value="ECO:0007669"/>
    <property type="project" value="InterPro"/>
</dbReference>
<dbReference type="PANTHER" id="PTHR31302">
    <property type="entry name" value="TRANSMEMBRANE PROTEIN WITH METALLOPHOSPHOESTERASE DOMAIN-RELATED"/>
    <property type="match status" value="1"/>
</dbReference>
<protein>
    <submittedName>
        <fullName evidence="2">Putative phosphoesterase</fullName>
    </submittedName>
</protein>
<dbReference type="EMBL" id="QGQD01000110">
    <property type="protein sequence ID" value="TLC97770.1"/>
    <property type="molecule type" value="Genomic_DNA"/>
</dbReference>
<comment type="caution">
    <text evidence="2">The sequence shown here is derived from an EMBL/GenBank/DDBJ whole genome shotgun (WGS) entry which is preliminary data.</text>
</comment>
<dbReference type="RefSeq" id="WP_138004129.1">
    <property type="nucleotide sequence ID" value="NZ_QGQD01000110.1"/>
</dbReference>
<keyword evidence="3" id="KW-1185">Reference proteome</keyword>
<dbReference type="Proteomes" id="UP000306509">
    <property type="component" value="Unassembled WGS sequence"/>
</dbReference>
<gene>
    <name evidence="2" type="ORF">DSM106044_05426</name>
</gene>
<sequence length="485" mass="55969">MENEKIELSYRPIVFISDLHFDFTNQEFNPEAADSLKEEFLSFIKENYGNCLLCLAGDYFNDYRKTLGFIKELEKNKIRGFCVLGNHDYWSHSSKSYQELIALFDTATKENQYFRLLITGRKYYYDDLCVIGDTGWTSFRRRVGGDIPLEQFTELPDACMVKGFHPEQIKEFHGNWVAFANEVVSAEEKVLILTHFPMFDFTREDTDCWWSSLTGLKAENSWNIFGHTHHKQIHCYNNVSYQIGYVNKSAEQVAGESRYSSELFGRLERISGSSGIALAKESMISAFFSPITVTDTIRDIEVVTQIKTRGFKRCAANKKNFAALANDRSSYLKQVMEILNGCLEGNFCDYVLTERLSKYIVESAFASIAVLEENDFSDIRAFVTAAVITGYVYNNVPHMIEDMRPLDDYDVIRFWLMFLTIKKYNIGMTDIHSVRKDRSNYIAFQNVDIYLPAVNNMVMPAEEVLQLMQKNYLGTDGFHVLVEPK</sequence>
<evidence type="ECO:0000313" key="2">
    <source>
        <dbReference type="EMBL" id="TLC97770.1"/>
    </source>
</evidence>
<dbReference type="InterPro" id="IPR029052">
    <property type="entry name" value="Metallo-depent_PP-like"/>
</dbReference>
<feature type="domain" description="Calcineurin-like phosphoesterase" evidence="1">
    <location>
        <begin position="12"/>
        <end position="230"/>
    </location>
</feature>
<dbReference type="InterPro" id="IPR004843">
    <property type="entry name" value="Calcineurin-like_PHP"/>
</dbReference>